<keyword evidence="2" id="KW-1185">Reference proteome</keyword>
<protein>
    <submittedName>
        <fullName evidence="1">Uncharacterized protein</fullName>
    </submittedName>
</protein>
<accession>F1TGD8</accession>
<gene>
    <name evidence="1" type="ORF">Cpap_0756</name>
</gene>
<name>F1TGD8_9FIRM</name>
<reference evidence="1" key="1">
    <citation type="submission" date="2009-07" db="EMBL/GenBank/DDBJ databases">
        <authorList>
            <consortium name="US DOE Joint Genome Institute (JGI-PGF)"/>
            <person name="Lucas S."/>
            <person name="Copeland A."/>
            <person name="Lapidus A."/>
            <person name="Glavina del Rio T."/>
            <person name="Tice H."/>
            <person name="Bruce D."/>
            <person name="Goodwin L."/>
            <person name="Pitluck S."/>
            <person name="Larimer F."/>
            <person name="Land M.L."/>
            <person name="Mouttaki H."/>
            <person name="He Z."/>
            <person name="Zhou J."/>
            <person name="Hemme C.L."/>
        </authorList>
    </citation>
    <scope>NUCLEOTIDE SEQUENCE [LARGE SCALE GENOMIC DNA]</scope>
    <source>
        <strain evidence="1">DSM 2782</strain>
    </source>
</reference>
<dbReference type="EMBL" id="ACXX02000013">
    <property type="protein sequence ID" value="EGD46503.1"/>
    <property type="molecule type" value="Genomic_DNA"/>
</dbReference>
<organism evidence="1 2">
    <name type="scientific">Ruminiclostridium papyrosolvens DSM 2782</name>
    <dbReference type="NCBI Taxonomy" id="588581"/>
    <lineage>
        <taxon>Bacteria</taxon>
        <taxon>Bacillati</taxon>
        <taxon>Bacillota</taxon>
        <taxon>Clostridia</taxon>
        <taxon>Eubacteriales</taxon>
        <taxon>Oscillospiraceae</taxon>
        <taxon>Ruminiclostridium</taxon>
    </lineage>
</organism>
<evidence type="ECO:0000313" key="1">
    <source>
        <dbReference type="EMBL" id="EGD46503.1"/>
    </source>
</evidence>
<proteinExistence type="predicted"/>
<reference evidence="1" key="2">
    <citation type="submission" date="2011-01" db="EMBL/GenBank/DDBJ databases">
        <title>The Non-contiguous Finished genome of Clostridium papyrosolvens.</title>
        <authorList>
            <person name="Lucas S."/>
            <person name="Copeland A."/>
            <person name="Lapidus A."/>
            <person name="Cheng J.-F."/>
            <person name="Goodwin L."/>
            <person name="Pitluck S."/>
            <person name="Misra M."/>
            <person name="Chertkov O."/>
            <person name="Detter J.C."/>
            <person name="Han C."/>
            <person name="Tapia R."/>
            <person name="Land M."/>
            <person name="Hauser L."/>
            <person name="Kyrpides N."/>
            <person name="Ivanova N."/>
            <person name="Pagani I."/>
            <person name="Mouttaki H."/>
            <person name="He Z."/>
            <person name="Zhou J."/>
            <person name="Hemme C.L."/>
            <person name="Woyke T."/>
        </authorList>
    </citation>
    <scope>NUCLEOTIDE SEQUENCE [LARGE SCALE GENOMIC DNA]</scope>
    <source>
        <strain evidence="1">DSM 2782</strain>
    </source>
</reference>
<dbReference type="Proteomes" id="UP000003860">
    <property type="component" value="Unassembled WGS sequence"/>
</dbReference>
<comment type="caution">
    <text evidence="1">The sequence shown here is derived from an EMBL/GenBank/DDBJ whole genome shotgun (WGS) entry which is preliminary data.</text>
</comment>
<sequence>MGKNKSTKSDGVEYFADTQNLENQKRISKGNIKKSVLETKTK</sequence>
<evidence type="ECO:0000313" key="2">
    <source>
        <dbReference type="Proteomes" id="UP000003860"/>
    </source>
</evidence>
<dbReference type="AlphaFoldDB" id="F1TGD8"/>
<dbReference type="eggNOG" id="ENOG502ZU76">
    <property type="taxonomic scope" value="Bacteria"/>
</dbReference>
<dbReference type="RefSeq" id="WP_004621226.1">
    <property type="nucleotide sequence ID" value="NZ_ACXX02000013.1"/>
</dbReference>